<reference evidence="3 4" key="1">
    <citation type="submission" date="2022-07" db="EMBL/GenBank/DDBJ databases">
        <title>Genome-wide signatures of adaptation to extreme environments.</title>
        <authorList>
            <person name="Cho C.H."/>
            <person name="Yoon H.S."/>
        </authorList>
    </citation>
    <scope>NUCLEOTIDE SEQUENCE [LARGE SCALE GENOMIC DNA]</scope>
    <source>
        <strain evidence="3 4">DBV 063 E5</strain>
    </source>
</reference>
<comment type="similarity">
    <text evidence="1">Belongs to the IST1 family.</text>
</comment>
<dbReference type="GO" id="GO:0015031">
    <property type="term" value="P:protein transport"/>
    <property type="evidence" value="ECO:0007669"/>
    <property type="project" value="InterPro"/>
</dbReference>
<proteinExistence type="inferred from homology"/>
<dbReference type="PANTHER" id="PTHR12161">
    <property type="entry name" value="IST1 FAMILY MEMBER"/>
    <property type="match status" value="1"/>
</dbReference>
<evidence type="ECO:0000313" key="4">
    <source>
        <dbReference type="Proteomes" id="UP001301350"/>
    </source>
</evidence>
<comment type="caution">
    <text evidence="3">The sequence shown here is derived from an EMBL/GenBank/DDBJ whole genome shotgun (WGS) entry which is preliminary data.</text>
</comment>
<feature type="region of interest" description="Disordered" evidence="2">
    <location>
        <begin position="267"/>
        <end position="291"/>
    </location>
</feature>
<dbReference type="InterPro" id="IPR005061">
    <property type="entry name" value="Ist1"/>
</dbReference>
<gene>
    <name evidence="3" type="ORF">CDCA_CDCA14G3754</name>
</gene>
<dbReference type="Proteomes" id="UP001301350">
    <property type="component" value="Unassembled WGS sequence"/>
</dbReference>
<dbReference type="Pfam" id="PF03398">
    <property type="entry name" value="Ist1"/>
    <property type="match status" value="1"/>
</dbReference>
<evidence type="ECO:0000256" key="1">
    <source>
        <dbReference type="ARBA" id="ARBA00005536"/>
    </source>
</evidence>
<dbReference type="PANTHER" id="PTHR12161:SF5">
    <property type="entry name" value="IST1 HOMOLOG"/>
    <property type="match status" value="1"/>
</dbReference>
<dbReference type="InterPro" id="IPR042277">
    <property type="entry name" value="IST1-like"/>
</dbReference>
<name>A0AAV9IZJ7_CYACA</name>
<dbReference type="AlphaFoldDB" id="A0AAV9IZJ7"/>
<protein>
    <submittedName>
        <fullName evidence="3">Uncharacterized protein</fullName>
    </submittedName>
</protein>
<sequence>MLARALDRVKQRRQAERLPLLLRTARTRLSLHANRLHQSVLGSQKEVATLLSNEMKRVEAYRNVSNGTTVLGQVGAASQLERARVRAEQMLHDAGLEDALYMLLVYVELLMTRVSLLEVSVRAKQSRRDVVPLPPELREAVVSIIYACHPPLRGMRGRRVAAACDHVAPLSGTVPELSDAAHLFAKVFATGADTTYDELDASRDDSLRVPAAMTWVTDIWSHPLAHGVSQRLVRQLSVRVPSPHEVLEALQHTARLYDVDWQPPVFRAPDGSHAPTAPQQPPVSTSVQREHDDLLARLNRLKS</sequence>
<evidence type="ECO:0000313" key="3">
    <source>
        <dbReference type="EMBL" id="KAK4537729.1"/>
    </source>
</evidence>
<organism evidence="3 4">
    <name type="scientific">Cyanidium caldarium</name>
    <name type="common">Red alga</name>
    <dbReference type="NCBI Taxonomy" id="2771"/>
    <lineage>
        <taxon>Eukaryota</taxon>
        <taxon>Rhodophyta</taxon>
        <taxon>Bangiophyceae</taxon>
        <taxon>Cyanidiales</taxon>
        <taxon>Cyanidiaceae</taxon>
        <taxon>Cyanidium</taxon>
    </lineage>
</organism>
<evidence type="ECO:0000256" key="2">
    <source>
        <dbReference type="SAM" id="MobiDB-lite"/>
    </source>
</evidence>
<keyword evidence="4" id="KW-1185">Reference proteome</keyword>
<dbReference type="Gene3D" id="1.20.1260.60">
    <property type="entry name" value="Vacuolar protein sorting-associated protein Ist1"/>
    <property type="match status" value="1"/>
</dbReference>
<dbReference type="EMBL" id="JANCYW010000014">
    <property type="protein sequence ID" value="KAK4537729.1"/>
    <property type="molecule type" value="Genomic_DNA"/>
</dbReference>
<accession>A0AAV9IZJ7</accession>